<dbReference type="SUPFAM" id="SSF55920">
    <property type="entry name" value="Creatinase/aminopeptidase"/>
    <property type="match status" value="1"/>
</dbReference>
<dbReference type="KEGG" id="pfi:PFC_02650"/>
<organism evidence="2">
    <name type="scientific">Pyrococcus furiosus COM1</name>
    <dbReference type="NCBI Taxonomy" id="1185654"/>
    <lineage>
        <taxon>Archaea</taxon>
        <taxon>Methanobacteriati</taxon>
        <taxon>Methanobacteriota</taxon>
        <taxon>Thermococci</taxon>
        <taxon>Thermococcales</taxon>
        <taxon>Thermococcaceae</taxon>
        <taxon>Pyrococcus</taxon>
    </lineage>
</organism>
<accession>I6U6E7</accession>
<dbReference type="EMBL" id="CP003685">
    <property type="protein sequence ID" value="AFN03492.1"/>
    <property type="molecule type" value="Genomic_DNA"/>
</dbReference>
<evidence type="ECO:0000313" key="2">
    <source>
        <dbReference type="Proteomes" id="UP000006216"/>
    </source>
</evidence>
<dbReference type="HOGENOM" id="CLU_2476150_0_0_2"/>
<name>I6U6E7_9EURY</name>
<sequence>MELRMIKDEWELENIRKAGKIAVNGMRIAEGEIRPGKTELEVASEVVRSSCLTGARSQKFTSPQRQRPMLSPSKMLGLGREALYPLS</sequence>
<dbReference type="Gene3D" id="3.90.230.10">
    <property type="entry name" value="Creatinase/methionine aminopeptidase superfamily"/>
    <property type="match status" value="1"/>
</dbReference>
<reference evidence="1 2" key="1">
    <citation type="journal article" date="2012" name="J. Bacteriol.">
        <title>Genome Sequencing of a Genetically-Tractable Pyrococcus furiosus Strain Reveals a Highly Dynamic Genome.</title>
        <authorList>
            <person name="Bridger S.L."/>
            <person name="Lancaster W.A."/>
            <person name="Poole F.L.II."/>
            <person name="Schut G.J."/>
            <person name="Adams M.W."/>
        </authorList>
    </citation>
    <scope>NUCLEOTIDE SEQUENCE [LARGE SCALE GENOMIC DNA]</scope>
    <source>
        <strain evidence="1 2">COM1</strain>
    </source>
</reference>
<dbReference type="InterPro" id="IPR036005">
    <property type="entry name" value="Creatinase/aminopeptidase-like"/>
</dbReference>
<proteinExistence type="predicted"/>
<dbReference type="Proteomes" id="UP000006216">
    <property type="component" value="Chromosome"/>
</dbReference>
<protein>
    <submittedName>
        <fullName evidence="1">X-pro dipeptidase</fullName>
    </submittedName>
</protein>
<dbReference type="AlphaFoldDB" id="I6U6E7"/>
<gene>
    <name evidence="1" type="ORF">PFC_02650</name>
</gene>
<evidence type="ECO:0000313" key="1">
    <source>
        <dbReference type="EMBL" id="AFN03492.1"/>
    </source>
</evidence>